<keyword evidence="5 6" id="KW-0472">Membrane</keyword>
<accession>A0ABY6GSJ3</accession>
<evidence type="ECO:0000256" key="4">
    <source>
        <dbReference type="ARBA" id="ARBA00022989"/>
    </source>
</evidence>
<dbReference type="PANTHER" id="PTHR43738:SF2">
    <property type="entry name" value="ABC TRANSPORTER PERMEASE"/>
    <property type="match status" value="1"/>
</dbReference>
<evidence type="ECO:0000256" key="5">
    <source>
        <dbReference type="ARBA" id="ARBA00023136"/>
    </source>
</evidence>
<comment type="subcellular location">
    <subcellularLocation>
        <location evidence="1">Cell membrane</location>
        <topology evidence="1">Multi-pass membrane protein</topology>
    </subcellularLocation>
</comment>
<evidence type="ECO:0000313" key="10">
    <source>
        <dbReference type="Proteomes" id="UP001163255"/>
    </source>
</evidence>
<keyword evidence="10" id="KW-1185">Reference proteome</keyword>
<feature type="transmembrane region" description="Helical" evidence="6">
    <location>
        <begin position="18"/>
        <end position="38"/>
    </location>
</feature>
<dbReference type="EMBL" id="CP103300">
    <property type="protein sequence ID" value="UYM15725.1"/>
    <property type="molecule type" value="Genomic_DNA"/>
</dbReference>
<proteinExistence type="predicted"/>
<sequence>MVILQITRKSLNRRKVKAAIALVALACSISLVLLLVHLKNNLALSIERVTNKADLIVGAPAQPTHLALFGLLHIGSPPPPFSASLFETLKSHEEIRTAIPFSMLESHRGITITGTTQELFQHLAPDESELFEHGQGFIESESIVLGATLAEKTGYKVGEYMTIAAGSEPSFKDEYPQHFKVTGILLPTDNVIDNSAFAPIDTLMAIRQERGMKTGQDINLILLTLHNRQALLPMQNLIREMNPQAVEVIIPSHELDFIRYTGNQLVNLMLGIVIITLLMALIAVFFSVSSSLAERRYEIETLRMLGARTHQMIMIGLLEPVLIIMAASILGFGLFWIGTKGLEYSLPDIWKGWVAGHSVSLQEVGVLLILVMAGTAISAIPAWITLGQCTRLK</sequence>
<dbReference type="PANTHER" id="PTHR43738">
    <property type="entry name" value="ABC TRANSPORTER, MEMBRANE PROTEIN"/>
    <property type="match status" value="1"/>
</dbReference>
<feature type="domain" description="MacB-like periplasmic core" evidence="8">
    <location>
        <begin position="19"/>
        <end position="224"/>
    </location>
</feature>
<dbReference type="Pfam" id="PF02687">
    <property type="entry name" value="FtsX"/>
    <property type="match status" value="1"/>
</dbReference>
<evidence type="ECO:0000259" key="7">
    <source>
        <dbReference type="Pfam" id="PF02687"/>
    </source>
</evidence>
<dbReference type="RefSeq" id="WP_262597892.1">
    <property type="nucleotide sequence ID" value="NZ_CP103300.1"/>
</dbReference>
<name>A0ABY6GSJ3_9GAMM</name>
<keyword evidence="4 6" id="KW-1133">Transmembrane helix</keyword>
<gene>
    <name evidence="9" type="ORF">NX720_23330</name>
</gene>
<evidence type="ECO:0000256" key="1">
    <source>
        <dbReference type="ARBA" id="ARBA00004651"/>
    </source>
</evidence>
<evidence type="ECO:0000256" key="3">
    <source>
        <dbReference type="ARBA" id="ARBA00022692"/>
    </source>
</evidence>
<keyword evidence="3 6" id="KW-0812">Transmembrane</keyword>
<evidence type="ECO:0000256" key="6">
    <source>
        <dbReference type="SAM" id="Phobius"/>
    </source>
</evidence>
<evidence type="ECO:0000259" key="8">
    <source>
        <dbReference type="Pfam" id="PF12704"/>
    </source>
</evidence>
<dbReference type="InterPro" id="IPR051125">
    <property type="entry name" value="ABC-4/HrtB_transporter"/>
</dbReference>
<feature type="domain" description="ABC3 transporter permease C-terminal" evidence="7">
    <location>
        <begin position="272"/>
        <end position="386"/>
    </location>
</feature>
<dbReference type="Proteomes" id="UP001163255">
    <property type="component" value="Chromosome"/>
</dbReference>
<feature type="transmembrane region" description="Helical" evidence="6">
    <location>
        <begin position="268"/>
        <end position="292"/>
    </location>
</feature>
<keyword evidence="2" id="KW-1003">Cell membrane</keyword>
<feature type="transmembrane region" description="Helical" evidence="6">
    <location>
        <begin position="364"/>
        <end position="386"/>
    </location>
</feature>
<dbReference type="InterPro" id="IPR025857">
    <property type="entry name" value="MacB_PCD"/>
</dbReference>
<protein>
    <submittedName>
        <fullName evidence="9">FtsX-like permease family protein</fullName>
    </submittedName>
</protein>
<evidence type="ECO:0000256" key="2">
    <source>
        <dbReference type="ARBA" id="ARBA00022475"/>
    </source>
</evidence>
<organism evidence="9 10">
    <name type="scientific">Endozoicomonas euniceicola</name>
    <dbReference type="NCBI Taxonomy" id="1234143"/>
    <lineage>
        <taxon>Bacteria</taxon>
        <taxon>Pseudomonadati</taxon>
        <taxon>Pseudomonadota</taxon>
        <taxon>Gammaproteobacteria</taxon>
        <taxon>Oceanospirillales</taxon>
        <taxon>Endozoicomonadaceae</taxon>
        <taxon>Endozoicomonas</taxon>
    </lineage>
</organism>
<dbReference type="Pfam" id="PF12704">
    <property type="entry name" value="MacB_PCD"/>
    <property type="match status" value="1"/>
</dbReference>
<reference evidence="9" key="1">
    <citation type="submission" date="2022-10" db="EMBL/GenBank/DDBJ databases">
        <title>Completed Genome Sequence of two octocoral isolated bacterium, Endozoicomonas euniceicola EF212T and Endozoicomonas gorgoniicola PS125T.</title>
        <authorList>
            <person name="Chiou Y.-J."/>
            <person name="Chen Y.-H."/>
        </authorList>
    </citation>
    <scope>NUCLEOTIDE SEQUENCE</scope>
    <source>
        <strain evidence="9">EF212</strain>
    </source>
</reference>
<evidence type="ECO:0000313" key="9">
    <source>
        <dbReference type="EMBL" id="UYM15725.1"/>
    </source>
</evidence>
<feature type="transmembrane region" description="Helical" evidence="6">
    <location>
        <begin position="313"/>
        <end position="337"/>
    </location>
</feature>
<dbReference type="InterPro" id="IPR003838">
    <property type="entry name" value="ABC3_permease_C"/>
</dbReference>